<evidence type="ECO:0000313" key="1">
    <source>
        <dbReference type="EMBL" id="GGH97149.1"/>
    </source>
</evidence>
<comment type="caution">
    <text evidence="1">The sequence shown here is derived from an EMBL/GenBank/DDBJ whole genome shotgun (WGS) entry which is preliminary data.</text>
</comment>
<protein>
    <recommendedName>
        <fullName evidence="3">DUF1772 domain-containing protein</fullName>
    </recommendedName>
</protein>
<accession>A0ABQ2AWK2</accession>
<organism evidence="1 2">
    <name type="scientific">Arthrobacter liuii</name>
    <dbReference type="NCBI Taxonomy" id="1476996"/>
    <lineage>
        <taxon>Bacteria</taxon>
        <taxon>Bacillati</taxon>
        <taxon>Actinomycetota</taxon>
        <taxon>Actinomycetes</taxon>
        <taxon>Micrococcales</taxon>
        <taxon>Micrococcaceae</taxon>
        <taxon>Arthrobacter</taxon>
    </lineage>
</organism>
<proteinExistence type="predicted"/>
<sequence>MVLVFGPGRCQEAWIVGMRQTSHVPRDVLAERLLGVAELTHAHWFFGNLYEVQVKVPDRVAGAEPSSELPRSPFGAGSPGRYYVPLAPLNAPAAIGALIAGWNRPATRASLIVAAASSAAGAAATAYVLRFLNPKLFFSPHPLSENERRPLLTRWYRVHAFRLTASAVALTAIHQARTNRLRNR</sequence>
<name>A0ABQ2AWK2_9MICC</name>
<evidence type="ECO:0008006" key="3">
    <source>
        <dbReference type="Google" id="ProtNLM"/>
    </source>
</evidence>
<keyword evidence="2" id="KW-1185">Reference proteome</keyword>
<reference evidence="2" key="1">
    <citation type="journal article" date="2019" name="Int. J. Syst. Evol. Microbiol.">
        <title>The Global Catalogue of Microorganisms (GCM) 10K type strain sequencing project: providing services to taxonomists for standard genome sequencing and annotation.</title>
        <authorList>
            <consortium name="The Broad Institute Genomics Platform"/>
            <consortium name="The Broad Institute Genome Sequencing Center for Infectious Disease"/>
            <person name="Wu L."/>
            <person name="Ma J."/>
        </authorList>
    </citation>
    <scope>NUCLEOTIDE SEQUENCE [LARGE SCALE GENOMIC DNA]</scope>
    <source>
        <strain evidence="2">CGMCC 1.12778</strain>
    </source>
</reference>
<dbReference type="EMBL" id="BMFW01000012">
    <property type="protein sequence ID" value="GGH97149.1"/>
    <property type="molecule type" value="Genomic_DNA"/>
</dbReference>
<evidence type="ECO:0000313" key="2">
    <source>
        <dbReference type="Proteomes" id="UP000643279"/>
    </source>
</evidence>
<dbReference type="Proteomes" id="UP000643279">
    <property type="component" value="Unassembled WGS sequence"/>
</dbReference>
<gene>
    <name evidence="1" type="ORF">GCM10007170_26680</name>
</gene>